<protein>
    <submittedName>
        <fullName evidence="3">Phage baseplate assembly protein V</fullName>
    </submittedName>
</protein>
<proteinExistence type="predicted"/>
<dbReference type="Pfam" id="PF04717">
    <property type="entry name" value="Phage_base_V"/>
    <property type="match status" value="1"/>
</dbReference>
<sequence>MDTNELYRLILNLVRKGTILAVDHDKEVCRVQSGDLETNWINWLALAAGETTDWNPPTVGELVLLFCPGGDPTEGVALRGINTDEVKAPSHKPTTHTRRYPDGAVIEYDHEAHALTVTMPEGGTAVFTVPASVTINTKAATINASDSATVNTKAATINADDSATIKSKKVTIDAPDTLCTGNLTVQKTLAYLGGMTGSGSAPGSGGKAAKINGGIDATDDITAKGISLVKHVHQEQGDGKDVGPAK</sequence>
<evidence type="ECO:0000313" key="3">
    <source>
        <dbReference type="EMBL" id="MYM70533.1"/>
    </source>
</evidence>
<dbReference type="AlphaFoldDB" id="A0A7X4GVY2"/>
<dbReference type="InterPro" id="IPR040629">
    <property type="entry name" value="Phage_spike"/>
</dbReference>
<gene>
    <name evidence="3" type="ORF">GTP45_27525</name>
</gene>
<feature type="domain" description="Gp5/Type VI secretion system Vgr protein OB-fold" evidence="1">
    <location>
        <begin position="15"/>
        <end position="80"/>
    </location>
</feature>
<evidence type="ECO:0000259" key="2">
    <source>
        <dbReference type="Pfam" id="PF18715"/>
    </source>
</evidence>
<accession>A0A7X4GVY2</accession>
<name>A0A7X4GVY2_9BURK</name>
<organism evidence="3 4">
    <name type="scientific">Duganella rivi</name>
    <dbReference type="NCBI Taxonomy" id="2666083"/>
    <lineage>
        <taxon>Bacteria</taxon>
        <taxon>Pseudomonadati</taxon>
        <taxon>Pseudomonadota</taxon>
        <taxon>Betaproteobacteria</taxon>
        <taxon>Burkholderiales</taxon>
        <taxon>Oxalobacteraceae</taxon>
        <taxon>Telluria group</taxon>
        <taxon>Duganella</taxon>
    </lineage>
</organism>
<dbReference type="Gene3D" id="6.20.150.10">
    <property type="match status" value="1"/>
</dbReference>
<reference evidence="3 4" key="1">
    <citation type="submission" date="2019-12" db="EMBL/GenBank/DDBJ databases">
        <title>Novel species isolated from a subtropical stream in China.</title>
        <authorList>
            <person name="Lu H."/>
        </authorList>
    </citation>
    <scope>NUCLEOTIDE SEQUENCE [LARGE SCALE GENOMIC DNA]</scope>
    <source>
        <strain evidence="3 4">FT55W</strain>
    </source>
</reference>
<evidence type="ECO:0000259" key="1">
    <source>
        <dbReference type="Pfam" id="PF04717"/>
    </source>
</evidence>
<dbReference type="EMBL" id="WWCK01000011">
    <property type="protein sequence ID" value="MYM70533.1"/>
    <property type="molecule type" value="Genomic_DNA"/>
</dbReference>
<dbReference type="RefSeq" id="WP_161017033.1">
    <property type="nucleotide sequence ID" value="NZ_WWCK01000011.1"/>
</dbReference>
<dbReference type="Gene3D" id="2.40.50.230">
    <property type="entry name" value="Gp5 N-terminal domain"/>
    <property type="match status" value="1"/>
</dbReference>
<dbReference type="InterPro" id="IPR037026">
    <property type="entry name" value="Vgr_OB-fold_dom_sf"/>
</dbReference>
<dbReference type="InterPro" id="IPR013046">
    <property type="entry name" value="GpV/Gp45"/>
</dbReference>
<dbReference type="Proteomes" id="UP000450012">
    <property type="component" value="Unassembled WGS sequence"/>
</dbReference>
<feature type="domain" description="Phage spike trimer" evidence="2">
    <location>
        <begin position="163"/>
        <end position="208"/>
    </location>
</feature>
<evidence type="ECO:0000313" key="4">
    <source>
        <dbReference type="Proteomes" id="UP000450012"/>
    </source>
</evidence>
<dbReference type="Pfam" id="PF18715">
    <property type="entry name" value="Phage_spike"/>
    <property type="match status" value="1"/>
</dbReference>
<dbReference type="InterPro" id="IPR006531">
    <property type="entry name" value="Gp5/Vgr_OB"/>
</dbReference>
<keyword evidence="4" id="KW-1185">Reference proteome</keyword>
<dbReference type="NCBIfam" id="TIGR01644">
    <property type="entry name" value="phage_P2_V"/>
    <property type="match status" value="1"/>
</dbReference>
<comment type="caution">
    <text evidence="3">The sequence shown here is derived from an EMBL/GenBank/DDBJ whole genome shotgun (WGS) entry which is preliminary data.</text>
</comment>